<evidence type="ECO:0000313" key="2">
    <source>
        <dbReference type="EMBL" id="PYZ95557.1"/>
    </source>
</evidence>
<dbReference type="InterPro" id="IPR036628">
    <property type="entry name" value="Clp_N_dom_sf"/>
</dbReference>
<dbReference type="AlphaFoldDB" id="A0A2W0H2W6"/>
<feature type="domain" description="N-acetyltransferase" evidence="1">
    <location>
        <begin position="153"/>
        <end position="278"/>
    </location>
</feature>
<dbReference type="PROSITE" id="PS51186">
    <property type="entry name" value="GNAT"/>
    <property type="match status" value="1"/>
</dbReference>
<keyword evidence="3" id="KW-1185">Reference proteome</keyword>
<dbReference type="SUPFAM" id="SSF55729">
    <property type="entry name" value="Acyl-CoA N-acyltransferases (Nat)"/>
    <property type="match status" value="1"/>
</dbReference>
<proteinExistence type="predicted"/>
<dbReference type="Gene3D" id="3.40.630.30">
    <property type="match status" value="1"/>
</dbReference>
<accession>A0A2W0H2W6</accession>
<protein>
    <recommendedName>
        <fullName evidence="1">N-acetyltransferase domain-containing protein</fullName>
    </recommendedName>
</protein>
<dbReference type="EMBL" id="PDOF01000004">
    <property type="protein sequence ID" value="PYZ95557.1"/>
    <property type="molecule type" value="Genomic_DNA"/>
</dbReference>
<dbReference type="Gene3D" id="1.10.1780.10">
    <property type="entry name" value="Clp, N-terminal domain"/>
    <property type="match status" value="1"/>
</dbReference>
<dbReference type="GO" id="GO:0016747">
    <property type="term" value="F:acyltransferase activity, transferring groups other than amino-acyl groups"/>
    <property type="evidence" value="ECO:0007669"/>
    <property type="project" value="InterPro"/>
</dbReference>
<dbReference type="Proteomes" id="UP000248066">
    <property type="component" value="Unassembled WGS sequence"/>
</dbReference>
<gene>
    <name evidence="2" type="ORF">CR205_18685</name>
</gene>
<dbReference type="Pfam" id="PF00583">
    <property type="entry name" value="Acetyltransf_1"/>
    <property type="match status" value="1"/>
</dbReference>
<evidence type="ECO:0000313" key="3">
    <source>
        <dbReference type="Proteomes" id="UP000248066"/>
    </source>
</evidence>
<dbReference type="InterPro" id="IPR016181">
    <property type="entry name" value="Acyl_CoA_acyltransferase"/>
</dbReference>
<dbReference type="InterPro" id="IPR000182">
    <property type="entry name" value="GNAT_dom"/>
</dbReference>
<comment type="caution">
    <text evidence="2">The sequence shown here is derived from an EMBL/GenBank/DDBJ whole genome shotgun (WGS) entry which is preliminary data.</text>
</comment>
<name>A0A2W0H2W6_9BACI</name>
<evidence type="ECO:0000259" key="1">
    <source>
        <dbReference type="PROSITE" id="PS51186"/>
    </source>
</evidence>
<dbReference type="OrthoDB" id="4016818at2"/>
<organism evidence="2 3">
    <name type="scientific">Alteribacter lacisalsi</name>
    <dbReference type="NCBI Taxonomy" id="2045244"/>
    <lineage>
        <taxon>Bacteria</taxon>
        <taxon>Bacillati</taxon>
        <taxon>Bacillota</taxon>
        <taxon>Bacilli</taxon>
        <taxon>Bacillales</taxon>
        <taxon>Bacillaceae</taxon>
        <taxon>Alteribacter</taxon>
    </lineage>
</organism>
<reference evidence="2 3" key="1">
    <citation type="submission" date="2017-10" db="EMBL/GenBank/DDBJ databases">
        <title>Bacillus sp. nov., a halophilic bacterium isolated from a Yangshapao Lake.</title>
        <authorList>
            <person name="Wang H."/>
        </authorList>
    </citation>
    <scope>NUCLEOTIDE SEQUENCE [LARGE SCALE GENOMIC DNA]</scope>
    <source>
        <strain evidence="2 3">YSP-3</strain>
    </source>
</reference>
<sequence>MMMTGRLKKIIRLGEEEARRAERMMEPADLLSGALLERTGVFAELYLTFPDLSERLAAAENISAAPSGVRIGELSILGGTETKTVFTRAQELRLRYDQHVLNEGHVMRAVLESEDHRLKNCLTQDDRQQILAIVSAPRDMIVPLHKKSFRPHTDVRRAVQAEHNLVRSFVQSQFGDGWLEAVDHAFTQTPVTLFKAEQNNRITGFAAYDAHQKQKGVLGPMGVSQGNRSSGAGTSLLFACLEAMQKEGYRYAVISEAGPVAFYESVCGATIIFEEHNR</sequence>